<dbReference type="EMBL" id="JAACJJ010000016">
    <property type="protein sequence ID" value="KAF5324176.1"/>
    <property type="molecule type" value="Genomic_DNA"/>
</dbReference>
<dbReference type="OrthoDB" id="2928561at2759"/>
<evidence type="ECO:0000259" key="2">
    <source>
        <dbReference type="Pfam" id="PF24883"/>
    </source>
</evidence>
<dbReference type="AlphaFoldDB" id="A0A8H5F5A0"/>
<evidence type="ECO:0000313" key="4">
    <source>
        <dbReference type="Proteomes" id="UP000567179"/>
    </source>
</evidence>
<name>A0A8H5F5A0_9AGAR</name>
<organism evidence="3 4">
    <name type="scientific">Psilocybe cf. subviscida</name>
    <dbReference type="NCBI Taxonomy" id="2480587"/>
    <lineage>
        <taxon>Eukaryota</taxon>
        <taxon>Fungi</taxon>
        <taxon>Dikarya</taxon>
        <taxon>Basidiomycota</taxon>
        <taxon>Agaricomycotina</taxon>
        <taxon>Agaricomycetes</taxon>
        <taxon>Agaricomycetidae</taxon>
        <taxon>Agaricales</taxon>
        <taxon>Agaricineae</taxon>
        <taxon>Strophariaceae</taxon>
        <taxon>Psilocybe</taxon>
    </lineage>
</organism>
<protein>
    <recommendedName>
        <fullName evidence="2">Nephrocystin 3-like N-terminal domain-containing protein</fullName>
    </recommendedName>
</protein>
<reference evidence="3 4" key="1">
    <citation type="journal article" date="2020" name="ISME J.">
        <title>Uncovering the hidden diversity of litter-decomposition mechanisms in mushroom-forming fungi.</title>
        <authorList>
            <person name="Floudas D."/>
            <person name="Bentzer J."/>
            <person name="Ahren D."/>
            <person name="Johansson T."/>
            <person name="Persson P."/>
            <person name="Tunlid A."/>
        </authorList>
    </citation>
    <scope>NUCLEOTIDE SEQUENCE [LARGE SCALE GENOMIC DNA]</scope>
    <source>
        <strain evidence="3 4">CBS 101986</strain>
    </source>
</reference>
<dbReference type="Pfam" id="PF24883">
    <property type="entry name" value="NPHP3_N"/>
    <property type="match status" value="1"/>
</dbReference>
<proteinExistence type="predicted"/>
<dbReference type="Proteomes" id="UP000567179">
    <property type="component" value="Unassembled WGS sequence"/>
</dbReference>
<sequence length="136" mass="14771">MPATSSPSAEIPSMFQNAQEINITGGLFSITTNVNAEDAKLLQLLYKRVAPNAILNAGGRADEVRCHPGTREEIISRIEKWRDMEDGLTAPIFWLGGPAGAGKSAIVQTIAERCDQRKIPHAKAGQDYAGNDYNFI</sequence>
<gene>
    <name evidence="3" type="ORF">D9619_011163</name>
</gene>
<keyword evidence="4" id="KW-1185">Reference proteome</keyword>
<evidence type="ECO:0000313" key="3">
    <source>
        <dbReference type="EMBL" id="KAF5324176.1"/>
    </source>
</evidence>
<keyword evidence="1" id="KW-0677">Repeat</keyword>
<evidence type="ECO:0000256" key="1">
    <source>
        <dbReference type="ARBA" id="ARBA00022737"/>
    </source>
</evidence>
<dbReference type="InterPro" id="IPR056884">
    <property type="entry name" value="NPHP3-like_N"/>
</dbReference>
<comment type="caution">
    <text evidence="3">The sequence shown here is derived from an EMBL/GenBank/DDBJ whole genome shotgun (WGS) entry which is preliminary data.</text>
</comment>
<feature type="domain" description="Nephrocystin 3-like N-terminal" evidence="2">
    <location>
        <begin position="70"/>
        <end position="118"/>
    </location>
</feature>
<accession>A0A8H5F5A0</accession>